<dbReference type="EMBL" id="CADCTU010000136">
    <property type="protein sequence ID" value="CAA9298175.1"/>
    <property type="molecule type" value="Genomic_DNA"/>
</dbReference>
<reference evidence="12" key="1">
    <citation type="submission" date="2020-02" db="EMBL/GenBank/DDBJ databases">
        <authorList>
            <person name="Meier V. D."/>
        </authorList>
    </citation>
    <scope>NUCLEOTIDE SEQUENCE</scope>
    <source>
        <strain evidence="12">AVDCRST_MAG11</strain>
    </source>
</reference>
<dbReference type="FunFam" id="3.30.300.10:FF:000002">
    <property type="entry name" value="GMP synthase [glutamine-hydrolyzing]"/>
    <property type="match status" value="1"/>
</dbReference>
<protein>
    <recommendedName>
        <fullName evidence="9">GMP synthase [glutamine-hydrolyzing]</fullName>
        <ecNumber evidence="9">6.3.5.2</ecNumber>
    </recommendedName>
    <alternativeName>
        <fullName evidence="9">GMP synthetase</fullName>
    </alternativeName>
    <alternativeName>
        <fullName evidence="9">Glutamine amidotransferase</fullName>
    </alternativeName>
</protein>
<dbReference type="InterPro" id="IPR014729">
    <property type="entry name" value="Rossmann-like_a/b/a_fold"/>
</dbReference>
<keyword evidence="12" id="KW-0808">Transferase</keyword>
<dbReference type="AlphaFoldDB" id="A0A6J4K7X6"/>
<dbReference type="Pfam" id="PF02540">
    <property type="entry name" value="NAD_synthase"/>
    <property type="match status" value="1"/>
</dbReference>
<dbReference type="GO" id="GO:0005829">
    <property type="term" value="C:cytosol"/>
    <property type="evidence" value="ECO:0007669"/>
    <property type="project" value="TreeGrafter"/>
</dbReference>
<dbReference type="NCBIfam" id="TIGR00888">
    <property type="entry name" value="guaA_Nterm"/>
    <property type="match status" value="1"/>
</dbReference>
<dbReference type="FunFam" id="3.40.50.620:FF:000001">
    <property type="entry name" value="GMP synthase [glutamine-hydrolyzing]"/>
    <property type="match status" value="1"/>
</dbReference>
<comment type="subunit">
    <text evidence="9">Homodimer.</text>
</comment>
<dbReference type="InterPro" id="IPR022310">
    <property type="entry name" value="NAD/GMP_synthase"/>
</dbReference>
<dbReference type="PRINTS" id="PR00097">
    <property type="entry name" value="ANTSNTHASEII"/>
</dbReference>
<evidence type="ECO:0000256" key="10">
    <source>
        <dbReference type="PROSITE-ProRule" id="PRU00886"/>
    </source>
</evidence>
<dbReference type="InterPro" id="IPR025777">
    <property type="entry name" value="GMPS_ATP_PPase_dom"/>
</dbReference>
<dbReference type="GO" id="GO:0016740">
    <property type="term" value="F:transferase activity"/>
    <property type="evidence" value="ECO:0007669"/>
    <property type="project" value="UniProtKB-KW"/>
</dbReference>
<dbReference type="Gene3D" id="3.30.300.10">
    <property type="match status" value="1"/>
</dbReference>
<dbReference type="FunFam" id="3.40.50.880:FF:000001">
    <property type="entry name" value="GMP synthase [glutamine-hydrolyzing]"/>
    <property type="match status" value="1"/>
</dbReference>
<keyword evidence="3 9" id="KW-0436">Ligase</keyword>
<dbReference type="PANTHER" id="PTHR11922:SF2">
    <property type="entry name" value="GMP SYNTHASE [GLUTAMINE-HYDROLYZING]"/>
    <property type="match status" value="1"/>
</dbReference>
<evidence type="ECO:0000256" key="1">
    <source>
        <dbReference type="ARBA" id="ARBA00002332"/>
    </source>
</evidence>
<dbReference type="NCBIfam" id="NF000848">
    <property type="entry name" value="PRK00074.1"/>
    <property type="match status" value="1"/>
</dbReference>
<evidence type="ECO:0000256" key="2">
    <source>
        <dbReference type="ARBA" id="ARBA00005153"/>
    </source>
</evidence>
<dbReference type="PANTHER" id="PTHR11922">
    <property type="entry name" value="GMP SYNTHASE-RELATED"/>
    <property type="match status" value="1"/>
</dbReference>
<dbReference type="PROSITE" id="PS51273">
    <property type="entry name" value="GATASE_TYPE_1"/>
    <property type="match status" value="1"/>
</dbReference>
<dbReference type="HAMAP" id="MF_00344">
    <property type="entry name" value="GMP_synthase"/>
    <property type="match status" value="1"/>
</dbReference>
<dbReference type="InterPro" id="IPR022955">
    <property type="entry name" value="GMP_synthase"/>
</dbReference>
<feature type="active site" description="Nucleophile" evidence="9">
    <location>
        <position position="80"/>
    </location>
</feature>
<dbReference type="SUPFAM" id="SSF52317">
    <property type="entry name" value="Class I glutamine amidotransferase-like"/>
    <property type="match status" value="1"/>
</dbReference>
<dbReference type="Gene3D" id="3.40.50.880">
    <property type="match status" value="1"/>
</dbReference>
<dbReference type="EC" id="6.3.5.2" evidence="9"/>
<dbReference type="InterPro" id="IPR004739">
    <property type="entry name" value="GMP_synth_GATase"/>
</dbReference>
<comment type="pathway">
    <text evidence="2 9">Purine metabolism; GMP biosynthesis; GMP from XMP (L-Gln route): step 1/1.</text>
</comment>
<evidence type="ECO:0000256" key="3">
    <source>
        <dbReference type="ARBA" id="ARBA00022598"/>
    </source>
</evidence>
<dbReference type="Pfam" id="PF00958">
    <property type="entry name" value="GMP_synt_C"/>
    <property type="match status" value="1"/>
</dbReference>
<feature type="domain" description="GMPS ATP-PPase" evidence="11">
    <location>
        <begin position="196"/>
        <end position="397"/>
    </location>
</feature>
<keyword evidence="5 9" id="KW-0332">GMP biosynthesis</keyword>
<evidence type="ECO:0000256" key="4">
    <source>
        <dbReference type="ARBA" id="ARBA00022741"/>
    </source>
</evidence>
<evidence type="ECO:0000256" key="9">
    <source>
        <dbReference type="HAMAP-Rule" id="MF_00344"/>
    </source>
</evidence>
<dbReference type="CDD" id="cd01742">
    <property type="entry name" value="GATase1_GMP_Synthase"/>
    <property type="match status" value="1"/>
</dbReference>
<proteinExistence type="inferred from homology"/>
<name>A0A6J4K7X6_9BACT</name>
<dbReference type="GO" id="GO:0005524">
    <property type="term" value="F:ATP binding"/>
    <property type="evidence" value="ECO:0007669"/>
    <property type="project" value="UniProtKB-UniRule"/>
</dbReference>
<evidence type="ECO:0000256" key="5">
    <source>
        <dbReference type="ARBA" id="ARBA00022749"/>
    </source>
</evidence>
<accession>A0A6J4K7X6</accession>
<dbReference type="CDD" id="cd01997">
    <property type="entry name" value="GMP_synthase_C"/>
    <property type="match status" value="1"/>
</dbReference>
<keyword evidence="6 9" id="KW-0658">Purine biosynthesis</keyword>
<evidence type="ECO:0000256" key="7">
    <source>
        <dbReference type="ARBA" id="ARBA00022840"/>
    </source>
</evidence>
<dbReference type="Pfam" id="PF00117">
    <property type="entry name" value="GATase"/>
    <property type="match status" value="1"/>
</dbReference>
<dbReference type="UniPathway" id="UPA00189">
    <property type="reaction ID" value="UER00296"/>
</dbReference>
<dbReference type="PRINTS" id="PR00096">
    <property type="entry name" value="GATASE"/>
</dbReference>
<dbReference type="SUPFAM" id="SSF52402">
    <property type="entry name" value="Adenine nucleotide alpha hydrolases-like"/>
    <property type="match status" value="1"/>
</dbReference>
<keyword evidence="8 9" id="KW-0315">Glutamine amidotransferase</keyword>
<feature type="binding site" evidence="10">
    <location>
        <begin position="223"/>
        <end position="229"/>
    </location>
    <ligand>
        <name>ATP</name>
        <dbReference type="ChEBI" id="CHEBI:30616"/>
    </ligand>
</feature>
<evidence type="ECO:0000259" key="11">
    <source>
        <dbReference type="PROSITE" id="PS51553"/>
    </source>
</evidence>
<feature type="active site" evidence="9">
    <location>
        <position position="171"/>
    </location>
</feature>
<dbReference type="GO" id="GO:0003921">
    <property type="term" value="F:GMP synthase activity"/>
    <property type="evidence" value="ECO:0007669"/>
    <property type="project" value="InterPro"/>
</dbReference>
<evidence type="ECO:0000256" key="8">
    <source>
        <dbReference type="ARBA" id="ARBA00022962"/>
    </source>
</evidence>
<keyword evidence="4 9" id="KW-0547">Nucleotide-binding</keyword>
<comment type="function">
    <text evidence="1 9">Catalyzes the synthesis of GMP from XMP.</text>
</comment>
<evidence type="ECO:0000256" key="6">
    <source>
        <dbReference type="ARBA" id="ARBA00022755"/>
    </source>
</evidence>
<dbReference type="NCBIfam" id="TIGR00884">
    <property type="entry name" value="guaA_Cterm"/>
    <property type="match status" value="1"/>
</dbReference>
<dbReference type="Gene3D" id="3.40.50.620">
    <property type="entry name" value="HUPs"/>
    <property type="match status" value="1"/>
</dbReference>
<comment type="catalytic activity">
    <reaction evidence="9">
        <text>XMP + L-glutamine + ATP + H2O = GMP + L-glutamate + AMP + diphosphate + 2 H(+)</text>
        <dbReference type="Rhea" id="RHEA:11680"/>
        <dbReference type="ChEBI" id="CHEBI:15377"/>
        <dbReference type="ChEBI" id="CHEBI:15378"/>
        <dbReference type="ChEBI" id="CHEBI:29985"/>
        <dbReference type="ChEBI" id="CHEBI:30616"/>
        <dbReference type="ChEBI" id="CHEBI:33019"/>
        <dbReference type="ChEBI" id="CHEBI:57464"/>
        <dbReference type="ChEBI" id="CHEBI:58115"/>
        <dbReference type="ChEBI" id="CHEBI:58359"/>
        <dbReference type="ChEBI" id="CHEBI:456215"/>
        <dbReference type="EC" id="6.3.5.2"/>
    </reaction>
</comment>
<dbReference type="InterPro" id="IPR001674">
    <property type="entry name" value="GMP_synth_C"/>
</dbReference>
<keyword evidence="7 9" id="KW-0067">ATP-binding</keyword>
<organism evidence="12">
    <name type="scientific">uncultured Gemmatimonadaceae bacterium</name>
    <dbReference type="NCBI Taxonomy" id="246130"/>
    <lineage>
        <taxon>Bacteria</taxon>
        <taxon>Pseudomonadati</taxon>
        <taxon>Gemmatimonadota</taxon>
        <taxon>Gemmatimonadia</taxon>
        <taxon>Gemmatimonadales</taxon>
        <taxon>Gemmatimonadaceae</taxon>
        <taxon>environmental samples</taxon>
    </lineage>
</organism>
<sequence>MSSRVLIIDYGSQYTQLIARRVREARVYSEIHPPTRSLEWVRDWNPTGIILSGGPNSVYDPGAPGVPDGLLDVAPVLGVCYGMNLIAHLSGGRIEPAHRREYGRAEVEVVAPEGLFAGFDAGTRTAVWMSHGDQVAELPPAFEVAARSANSPIAAFRHRERPLYGVQFHPEVAHTPRGGELLENFLFEVCRASPAWTPGAFVDDETLRIGERVGRARVICGLSGGVDSAVAAALVHRAVGDQLTCIFVDTGLLRLHEREQVERTFRAHMGINLVTVDAGERFLAALAGVEEPERKRTIIGHTFIDVFEEAAAAVDRDASPHAGEPVEYLVQGTLYPDVIESFSPTGGPSVTIKTHHNVGGLKPGMKFKLIEPLRELFKDEVRNVGRELGLPEAMVGRHPFPGPGLAIRILSDVTPGKLDVLRRADAIYLEEIREAGLYDEIWQAFAVLLPVRSVGVMGDYRTYENVVGLRAVTSTDGMTADWFPFPYDVLARISNRIINEVRGVNRVVYDVSSKPPATIEWE</sequence>
<dbReference type="SUPFAM" id="SSF54810">
    <property type="entry name" value="GMP synthetase C-terminal dimerisation domain"/>
    <property type="match status" value="1"/>
</dbReference>
<evidence type="ECO:0000313" key="12">
    <source>
        <dbReference type="EMBL" id="CAA9298175.1"/>
    </source>
</evidence>
<dbReference type="PROSITE" id="PS51553">
    <property type="entry name" value="GMPS_ATP_PPASE"/>
    <property type="match status" value="1"/>
</dbReference>
<dbReference type="InterPro" id="IPR029062">
    <property type="entry name" value="Class_I_gatase-like"/>
</dbReference>
<feature type="active site" evidence="9">
    <location>
        <position position="169"/>
    </location>
</feature>
<gene>
    <name evidence="9" type="primary">guaA</name>
    <name evidence="12" type="ORF">AVDCRST_MAG11-635</name>
</gene>
<dbReference type="InterPro" id="IPR017926">
    <property type="entry name" value="GATASE"/>
</dbReference>